<dbReference type="EMBL" id="KZ857384">
    <property type="protein sequence ID" value="RDX54654.1"/>
    <property type="molecule type" value="Genomic_DNA"/>
</dbReference>
<gene>
    <name evidence="1" type="ORF">OH76DRAFT_987104</name>
</gene>
<name>A0A371DQ77_9APHY</name>
<keyword evidence="2" id="KW-1185">Reference proteome</keyword>
<accession>A0A371DQ77</accession>
<proteinExistence type="predicted"/>
<sequence>MMDRLARTVAFATTLYGLWNLRVCMSEREERVPPCGRQDERGCQQLMAAEVKPGNFRKCVLPATSKYTSTVHARKYYPYLHAAFLQLDQCPQSVLDPLYGNTARCAGVLLTARSSDFRYMLRLG</sequence>
<organism evidence="1 2">
    <name type="scientific">Lentinus brumalis</name>
    <dbReference type="NCBI Taxonomy" id="2498619"/>
    <lineage>
        <taxon>Eukaryota</taxon>
        <taxon>Fungi</taxon>
        <taxon>Dikarya</taxon>
        <taxon>Basidiomycota</taxon>
        <taxon>Agaricomycotina</taxon>
        <taxon>Agaricomycetes</taxon>
        <taxon>Polyporales</taxon>
        <taxon>Polyporaceae</taxon>
        <taxon>Lentinus</taxon>
    </lineage>
</organism>
<dbReference type="Proteomes" id="UP000256964">
    <property type="component" value="Unassembled WGS sequence"/>
</dbReference>
<protein>
    <submittedName>
        <fullName evidence="1">Uncharacterized protein</fullName>
    </submittedName>
</protein>
<evidence type="ECO:0000313" key="2">
    <source>
        <dbReference type="Proteomes" id="UP000256964"/>
    </source>
</evidence>
<reference evidence="1 2" key="1">
    <citation type="journal article" date="2018" name="Biotechnol. Biofuels">
        <title>Integrative visual omics of the white-rot fungus Polyporus brumalis exposes the biotechnological potential of its oxidative enzymes for delignifying raw plant biomass.</title>
        <authorList>
            <person name="Miyauchi S."/>
            <person name="Rancon A."/>
            <person name="Drula E."/>
            <person name="Hage H."/>
            <person name="Chaduli D."/>
            <person name="Favel A."/>
            <person name="Grisel S."/>
            <person name="Henrissat B."/>
            <person name="Herpoel-Gimbert I."/>
            <person name="Ruiz-Duenas F.J."/>
            <person name="Chevret D."/>
            <person name="Hainaut M."/>
            <person name="Lin J."/>
            <person name="Wang M."/>
            <person name="Pangilinan J."/>
            <person name="Lipzen A."/>
            <person name="Lesage-Meessen L."/>
            <person name="Navarro D."/>
            <person name="Riley R."/>
            <person name="Grigoriev I.V."/>
            <person name="Zhou S."/>
            <person name="Raouche S."/>
            <person name="Rosso M.N."/>
        </authorList>
    </citation>
    <scope>NUCLEOTIDE SEQUENCE [LARGE SCALE GENOMIC DNA]</scope>
    <source>
        <strain evidence="1 2">BRFM 1820</strain>
    </source>
</reference>
<evidence type="ECO:0000313" key="1">
    <source>
        <dbReference type="EMBL" id="RDX54654.1"/>
    </source>
</evidence>
<dbReference type="AlphaFoldDB" id="A0A371DQ77"/>